<dbReference type="OMA" id="YPQVHYS"/>
<sequence length="180" mass="21948">MGTFAIDEQKYWASQTEKFYPQVHYSPTKVGSVSKPTVTENQMFSQKLRMLEKSSQQEIEELKAQKKAIRQRIIKARKQYNDWVLNKQNEMLNEYKKGRDEIKEQDQKIKEMKLKEMKRQFDLWKSQFEEKKREFLTRFKAEFDSIKNEKEERTKTLSKMMNEREQIKDLLKNTQQPDYD</sequence>
<evidence type="ECO:0000256" key="1">
    <source>
        <dbReference type="SAM" id="MobiDB-lite"/>
    </source>
</evidence>
<dbReference type="OrthoDB" id="30037at2759"/>
<protein>
    <submittedName>
        <fullName evidence="2">Uncharacterized protein</fullName>
    </submittedName>
</protein>
<organism evidence="2 3">
    <name type="scientific">Entamoeba invadens IP1</name>
    <dbReference type="NCBI Taxonomy" id="370355"/>
    <lineage>
        <taxon>Eukaryota</taxon>
        <taxon>Amoebozoa</taxon>
        <taxon>Evosea</taxon>
        <taxon>Archamoebae</taxon>
        <taxon>Mastigamoebida</taxon>
        <taxon>Entamoebidae</taxon>
        <taxon>Entamoeba</taxon>
    </lineage>
</organism>
<evidence type="ECO:0000313" key="3">
    <source>
        <dbReference type="Proteomes" id="UP000014680"/>
    </source>
</evidence>
<name>A0A0A1TUG8_ENTIV</name>
<feature type="compositionally biased region" description="Basic and acidic residues" evidence="1">
    <location>
        <begin position="159"/>
        <end position="171"/>
    </location>
</feature>
<keyword evidence="3" id="KW-1185">Reference proteome</keyword>
<dbReference type="RefSeq" id="XP_004183038.1">
    <property type="nucleotide sequence ID" value="XM_004182990.1"/>
</dbReference>
<evidence type="ECO:0000313" key="2">
    <source>
        <dbReference type="EMBL" id="ELP83692.1"/>
    </source>
</evidence>
<feature type="region of interest" description="Disordered" evidence="1">
    <location>
        <begin position="159"/>
        <end position="180"/>
    </location>
</feature>
<dbReference type="EMBL" id="KB207240">
    <property type="protein sequence ID" value="ELP83692.1"/>
    <property type="molecule type" value="Genomic_DNA"/>
</dbReference>
<gene>
    <name evidence="2" type="ORF">EIN_468260</name>
</gene>
<proteinExistence type="predicted"/>
<accession>A0A0A1TUG8</accession>
<dbReference type="VEuPathDB" id="AmoebaDB:EIN_468260"/>
<dbReference type="KEGG" id="eiv:EIN_468260"/>
<dbReference type="Proteomes" id="UP000014680">
    <property type="component" value="Unassembled WGS sequence"/>
</dbReference>
<reference evidence="2 3" key="1">
    <citation type="submission" date="2012-10" db="EMBL/GenBank/DDBJ databases">
        <authorList>
            <person name="Zafar N."/>
            <person name="Inman J."/>
            <person name="Hall N."/>
            <person name="Lorenzi H."/>
            <person name="Caler E."/>
        </authorList>
    </citation>
    <scope>NUCLEOTIDE SEQUENCE [LARGE SCALE GENOMIC DNA]</scope>
    <source>
        <strain evidence="2 3">IP1</strain>
    </source>
</reference>
<dbReference type="GeneID" id="14882660"/>
<dbReference type="AlphaFoldDB" id="A0A0A1TUG8"/>